<name>A0A550C7M1_9AGAR</name>
<protein>
    <submittedName>
        <fullName evidence="1">Uncharacterized protein</fullName>
    </submittedName>
</protein>
<evidence type="ECO:0000313" key="2">
    <source>
        <dbReference type="Proteomes" id="UP000320762"/>
    </source>
</evidence>
<evidence type="ECO:0000313" key="1">
    <source>
        <dbReference type="EMBL" id="TRM60804.1"/>
    </source>
</evidence>
<reference evidence="1 2" key="1">
    <citation type="journal article" date="2019" name="New Phytol.">
        <title>Comparative genomics reveals unique wood-decay strategies and fruiting body development in the Schizophyllaceae.</title>
        <authorList>
            <person name="Almasi E."/>
            <person name="Sahu N."/>
            <person name="Krizsan K."/>
            <person name="Balint B."/>
            <person name="Kovacs G.M."/>
            <person name="Kiss B."/>
            <person name="Cseklye J."/>
            <person name="Drula E."/>
            <person name="Henrissat B."/>
            <person name="Nagy I."/>
            <person name="Chovatia M."/>
            <person name="Adam C."/>
            <person name="LaButti K."/>
            <person name="Lipzen A."/>
            <person name="Riley R."/>
            <person name="Grigoriev I.V."/>
            <person name="Nagy L.G."/>
        </authorList>
    </citation>
    <scope>NUCLEOTIDE SEQUENCE [LARGE SCALE GENOMIC DNA]</scope>
    <source>
        <strain evidence="1 2">NL-1724</strain>
    </source>
</reference>
<dbReference type="OrthoDB" id="2818698at2759"/>
<dbReference type="Proteomes" id="UP000320762">
    <property type="component" value="Unassembled WGS sequence"/>
</dbReference>
<accession>A0A550C7M1</accession>
<comment type="caution">
    <text evidence="1">The sequence shown here is derived from an EMBL/GenBank/DDBJ whole genome shotgun (WGS) entry which is preliminary data.</text>
</comment>
<dbReference type="EMBL" id="VDMD01000020">
    <property type="protein sequence ID" value="TRM60804.1"/>
    <property type="molecule type" value="Genomic_DNA"/>
</dbReference>
<organism evidence="1 2">
    <name type="scientific">Schizophyllum amplum</name>
    <dbReference type="NCBI Taxonomy" id="97359"/>
    <lineage>
        <taxon>Eukaryota</taxon>
        <taxon>Fungi</taxon>
        <taxon>Dikarya</taxon>
        <taxon>Basidiomycota</taxon>
        <taxon>Agaricomycotina</taxon>
        <taxon>Agaricomycetes</taxon>
        <taxon>Agaricomycetidae</taxon>
        <taxon>Agaricales</taxon>
        <taxon>Schizophyllaceae</taxon>
        <taxon>Schizophyllum</taxon>
    </lineage>
</organism>
<keyword evidence="2" id="KW-1185">Reference proteome</keyword>
<sequence length="371" mass="42014">MNTSFVAPVRRLPPDVLLEIFKVWEAVRKADREIAPLNMLLGIEDPEKDRRRKKLVGLGDPIYSRVCVAWRHVALSAPQLWTFISLDSTWRFSNMKAGALDGLQRYISQSQQVPLHIRISHCDTLPCLDPPEIRARADLFKYHGFEWTVEGPRFGEAWEQLYANAHRWKSAALTVKPSFLRRCALKAFDCLESVEIYLGRDNKAELLDVGGSRDFLDVQPLDLFSQAPNVRQASIRLSRPLQPYLNSMALPSSWRLTTLSLAVPSDIGESLRAIRQSAGTLITLSLSASHPDRTGDYDAIEFPVLESLTVNDHASDILEYITVPSMQSLSIRFPPHQNILSTILDMIDLSDVHDTLRSFALIKLDLRKFLV</sequence>
<proteinExistence type="predicted"/>
<gene>
    <name evidence="1" type="ORF">BD626DRAFT_503929</name>
</gene>
<dbReference type="AlphaFoldDB" id="A0A550C7M1"/>